<dbReference type="PANTHER" id="PTHR42852">
    <property type="entry name" value="THIOL:DISULFIDE INTERCHANGE PROTEIN DSBE"/>
    <property type="match status" value="1"/>
</dbReference>
<dbReference type="PANTHER" id="PTHR42852:SF13">
    <property type="entry name" value="PROTEIN DIPZ"/>
    <property type="match status" value="1"/>
</dbReference>
<dbReference type="InterPro" id="IPR000866">
    <property type="entry name" value="AhpC/TSA"/>
</dbReference>
<dbReference type="GO" id="GO:0016491">
    <property type="term" value="F:oxidoreductase activity"/>
    <property type="evidence" value="ECO:0007669"/>
    <property type="project" value="InterPro"/>
</dbReference>
<dbReference type="AlphaFoldDB" id="A0A128F6F7"/>
<dbReference type="OrthoDB" id="9811352at2"/>
<dbReference type="Gene3D" id="3.40.30.10">
    <property type="entry name" value="Glutaredoxin"/>
    <property type="match status" value="1"/>
</dbReference>
<dbReference type="InterPro" id="IPR050553">
    <property type="entry name" value="Thioredoxin_ResA/DsbE_sf"/>
</dbReference>
<keyword evidence="3" id="KW-1185">Reference proteome</keyword>
<dbReference type="EMBL" id="FIZX01000002">
    <property type="protein sequence ID" value="CZF82362.1"/>
    <property type="molecule type" value="Genomic_DNA"/>
</dbReference>
<proteinExistence type="predicted"/>
<evidence type="ECO:0000313" key="3">
    <source>
        <dbReference type="Proteomes" id="UP000071641"/>
    </source>
</evidence>
<evidence type="ECO:0000313" key="2">
    <source>
        <dbReference type="EMBL" id="CZF82362.1"/>
    </source>
</evidence>
<name>A0A128F6F7_9GAMM</name>
<dbReference type="SUPFAM" id="SSF52833">
    <property type="entry name" value="Thioredoxin-like"/>
    <property type="match status" value="1"/>
</dbReference>
<dbReference type="GO" id="GO:0016209">
    <property type="term" value="F:antioxidant activity"/>
    <property type="evidence" value="ECO:0007669"/>
    <property type="project" value="InterPro"/>
</dbReference>
<dbReference type="STRING" id="1796497.GCE9029_03180"/>
<dbReference type="InterPro" id="IPR036249">
    <property type="entry name" value="Thioredoxin-like_sf"/>
</dbReference>
<gene>
    <name evidence="2" type="primary">resA_2</name>
    <name evidence="2" type="ORF">GCE9029_03180</name>
</gene>
<sequence length="191" mass="21130">MSSVLSGRTFKLTASEWLNTERPIELNEYLGKVVVIYVFQMLCPGCISHGLPLAKNIQSTFSDSGVQVIGLHSVFEHHDVMTPDALRAFIHEYRIKFPVAIDQPSEHNPIPKTMDRYQFGGTPTLLILDQHGKLRLNHFGMLSDMQVGALIGSLLEEKAYAEAASQTVSTRRQGGKAVDGHNGCDEYGCKV</sequence>
<accession>A0A128F6F7</accession>
<reference evidence="3" key="1">
    <citation type="submission" date="2016-02" db="EMBL/GenBank/DDBJ databases">
        <authorList>
            <person name="Rodrigo-Torres Lidia"/>
            <person name="Arahal R.David."/>
        </authorList>
    </citation>
    <scope>NUCLEOTIDE SEQUENCE [LARGE SCALE GENOMIC DNA]</scope>
    <source>
        <strain evidence="3">CECT 9029</strain>
    </source>
</reference>
<evidence type="ECO:0000259" key="1">
    <source>
        <dbReference type="PROSITE" id="PS51352"/>
    </source>
</evidence>
<dbReference type="Proteomes" id="UP000071641">
    <property type="component" value="Unassembled WGS sequence"/>
</dbReference>
<dbReference type="Pfam" id="PF00578">
    <property type="entry name" value="AhpC-TSA"/>
    <property type="match status" value="1"/>
</dbReference>
<protein>
    <submittedName>
        <fullName evidence="2">Thiol-disulfide oxidoreductase ResA</fullName>
    </submittedName>
</protein>
<dbReference type="InterPro" id="IPR013766">
    <property type="entry name" value="Thioredoxin_domain"/>
</dbReference>
<dbReference type="RefSeq" id="WP_062664603.1">
    <property type="nucleotide sequence ID" value="NZ_FIZX01000002.1"/>
</dbReference>
<dbReference type="PROSITE" id="PS51352">
    <property type="entry name" value="THIOREDOXIN_2"/>
    <property type="match status" value="1"/>
</dbReference>
<feature type="domain" description="Thioredoxin" evidence="1">
    <location>
        <begin position="4"/>
        <end position="156"/>
    </location>
</feature>
<organism evidence="2 3">
    <name type="scientific">Grimontia celer</name>
    <dbReference type="NCBI Taxonomy" id="1796497"/>
    <lineage>
        <taxon>Bacteria</taxon>
        <taxon>Pseudomonadati</taxon>
        <taxon>Pseudomonadota</taxon>
        <taxon>Gammaproteobacteria</taxon>
        <taxon>Vibrionales</taxon>
        <taxon>Vibrionaceae</taxon>
        <taxon>Grimontia</taxon>
    </lineage>
</organism>